<dbReference type="InterPro" id="IPR011611">
    <property type="entry name" value="PfkB_dom"/>
</dbReference>
<dbReference type="InterPro" id="IPR002173">
    <property type="entry name" value="Carboh/pur_kinase_PfkB_CS"/>
</dbReference>
<accession>A0A6A6IP36</accession>
<keyword evidence="6 12" id="KW-0547">Nucleotide-binding</keyword>
<dbReference type="RefSeq" id="XP_033687328.1">
    <property type="nucleotide sequence ID" value="XM_033832987.1"/>
</dbReference>
<dbReference type="GO" id="GO:0005524">
    <property type="term" value="F:ATP binding"/>
    <property type="evidence" value="ECO:0007669"/>
    <property type="project" value="UniProtKB-UniRule"/>
</dbReference>
<keyword evidence="12" id="KW-0963">Cytoplasm</keyword>
<evidence type="ECO:0000256" key="7">
    <source>
        <dbReference type="ARBA" id="ARBA00022777"/>
    </source>
</evidence>
<feature type="binding site" evidence="12">
    <location>
        <position position="326"/>
    </location>
    <ligand>
        <name>K(+)</name>
        <dbReference type="ChEBI" id="CHEBI:29103"/>
    </ligand>
</feature>
<dbReference type="AlphaFoldDB" id="A0A6A6IP36"/>
<dbReference type="InterPro" id="IPR002139">
    <property type="entry name" value="Ribo/fructo_kinase"/>
</dbReference>
<dbReference type="InterPro" id="IPR011877">
    <property type="entry name" value="Ribokinase"/>
</dbReference>
<keyword evidence="9 12" id="KW-0460">Magnesium</keyword>
<feature type="binding site" evidence="12">
    <location>
        <begin position="41"/>
        <end position="45"/>
    </location>
    <ligand>
        <name>substrate</name>
    </ligand>
</feature>
<comment type="pathway">
    <text evidence="12">Carbohydrate metabolism; D-ribose degradation; D-ribose 5-phosphate from beta-D-ribopyranose: step 2/2.</text>
</comment>
<evidence type="ECO:0000256" key="6">
    <source>
        <dbReference type="ARBA" id="ARBA00022741"/>
    </source>
</evidence>
<feature type="binding site" evidence="12">
    <location>
        <position position="168"/>
    </location>
    <ligand>
        <name>substrate</name>
    </ligand>
</feature>
<evidence type="ECO:0000256" key="11">
    <source>
        <dbReference type="ARBA" id="ARBA00023277"/>
    </source>
</evidence>
<evidence type="ECO:0000256" key="2">
    <source>
        <dbReference type="ARBA" id="ARBA00012035"/>
    </source>
</evidence>
<dbReference type="UniPathway" id="UPA00916">
    <property type="reaction ID" value="UER00889"/>
</dbReference>
<evidence type="ECO:0000256" key="9">
    <source>
        <dbReference type="ARBA" id="ARBA00022842"/>
    </source>
</evidence>
<dbReference type="GO" id="GO:0005737">
    <property type="term" value="C:cytoplasm"/>
    <property type="evidence" value="ECO:0007669"/>
    <property type="project" value="UniProtKB-SubCell"/>
</dbReference>
<evidence type="ECO:0000256" key="8">
    <source>
        <dbReference type="ARBA" id="ARBA00022840"/>
    </source>
</evidence>
<sequence>MPEYIISVLGGVVQDLTTITDRLPHDGETFPASRFTMQPGGKGSNSAVAIHRLTRPNPRNQQQYDDTKDAPGTRENDIKVRMVGVVGDDKFGPALIENLEKCGVNKDGVRIMEGYDTAVANILVESESGANRIMQYPGAASHVSPDDFTTGESLGGGVVPHMMVAQLELHRDAVEQAIETASRVGVEVLLNPSPAHFLFPDIYCNVSHLVMNETEAFVLAERKDEDTTTFSDWTSIADYFHGLGVKNVVITLGEKGAYYSTKKGEKMQNGYAEAEKECYVFDTSGAGDSFVGGYVSQYLKQRQEGEWDIKVAVQYGCKAAARVIEELGCLEPIPWADEVDIPRRRNTG</sequence>
<dbReference type="GO" id="GO:0004747">
    <property type="term" value="F:ribokinase activity"/>
    <property type="evidence" value="ECO:0007669"/>
    <property type="project" value="UniProtKB-UniRule"/>
</dbReference>
<protein>
    <recommendedName>
        <fullName evidence="3 12">Ribokinase</fullName>
        <shortName evidence="12">RK</shortName>
        <ecNumber evidence="2 12">2.7.1.15</ecNumber>
    </recommendedName>
</protein>
<feature type="binding site" evidence="12">
    <location>
        <begin position="287"/>
        <end position="288"/>
    </location>
    <ligand>
        <name>ATP</name>
        <dbReference type="ChEBI" id="CHEBI:30616"/>
    </ligand>
</feature>
<evidence type="ECO:0000259" key="14">
    <source>
        <dbReference type="Pfam" id="PF00294"/>
    </source>
</evidence>
<feature type="domain" description="Carbohydrate kinase PfkB" evidence="14">
    <location>
        <begin position="7"/>
        <end position="335"/>
    </location>
</feature>
<evidence type="ECO:0000256" key="12">
    <source>
        <dbReference type="HAMAP-Rule" id="MF_03215"/>
    </source>
</evidence>
<keyword evidence="10 12" id="KW-0630">Potassium</keyword>
<dbReference type="PANTHER" id="PTHR10584">
    <property type="entry name" value="SUGAR KINASE"/>
    <property type="match status" value="1"/>
</dbReference>
<dbReference type="InterPro" id="IPR029056">
    <property type="entry name" value="Ribokinase-like"/>
</dbReference>
<evidence type="ECO:0000256" key="5">
    <source>
        <dbReference type="ARBA" id="ARBA00022723"/>
    </source>
</evidence>
<comment type="similarity">
    <text evidence="12">Belongs to the carbohydrate kinase PfkB family. Ribokinase subfamily.</text>
</comment>
<dbReference type="PROSITE" id="PS00584">
    <property type="entry name" value="PFKB_KINASES_2"/>
    <property type="match status" value="1"/>
</dbReference>
<dbReference type="SUPFAM" id="SSF53613">
    <property type="entry name" value="Ribokinase-like"/>
    <property type="match status" value="1"/>
</dbReference>
<feature type="binding site" evidence="12">
    <location>
        <position position="282"/>
    </location>
    <ligand>
        <name>K(+)</name>
        <dbReference type="ChEBI" id="CHEBI:29103"/>
    </ligand>
</feature>
<comment type="catalytic activity">
    <reaction evidence="12">
        <text>D-ribose + ATP = D-ribose 5-phosphate + ADP + H(+)</text>
        <dbReference type="Rhea" id="RHEA:13697"/>
        <dbReference type="ChEBI" id="CHEBI:15378"/>
        <dbReference type="ChEBI" id="CHEBI:30616"/>
        <dbReference type="ChEBI" id="CHEBI:47013"/>
        <dbReference type="ChEBI" id="CHEBI:78346"/>
        <dbReference type="ChEBI" id="CHEBI:456216"/>
        <dbReference type="EC" id="2.7.1.15"/>
    </reaction>
</comment>
<dbReference type="Proteomes" id="UP000800094">
    <property type="component" value="Unassembled WGS sequence"/>
</dbReference>
<evidence type="ECO:0000313" key="16">
    <source>
        <dbReference type="Proteomes" id="UP000800094"/>
    </source>
</evidence>
<feature type="binding site" evidence="12">
    <location>
        <begin position="13"/>
        <end position="15"/>
    </location>
    <ligand>
        <name>substrate</name>
    </ligand>
</feature>
<dbReference type="PRINTS" id="PR00990">
    <property type="entry name" value="RIBOKINASE"/>
</dbReference>
<keyword evidence="4 12" id="KW-0808">Transferase</keyword>
<comment type="caution">
    <text evidence="12">Lacks conserved residue(s) required for the propagation of feature annotation.</text>
</comment>
<comment type="subcellular location">
    <subcellularLocation>
        <location evidence="12">Cytoplasm</location>
    </subcellularLocation>
    <subcellularLocation>
        <location evidence="12">Nucleus</location>
    </subcellularLocation>
</comment>
<comment type="subunit">
    <text evidence="12">Homodimer.</text>
</comment>
<keyword evidence="5 12" id="KW-0479">Metal-binding</keyword>
<dbReference type="GO" id="GO:0019303">
    <property type="term" value="P:D-ribose catabolic process"/>
    <property type="evidence" value="ECO:0007669"/>
    <property type="project" value="UniProtKB-UniRule"/>
</dbReference>
<evidence type="ECO:0000256" key="4">
    <source>
        <dbReference type="ARBA" id="ARBA00022679"/>
    </source>
</evidence>
<dbReference type="GO" id="GO:0005634">
    <property type="term" value="C:nucleus"/>
    <property type="evidence" value="ECO:0007669"/>
    <property type="project" value="UniProtKB-SubCell"/>
</dbReference>
<comment type="similarity">
    <text evidence="1">Belongs to the carbohydrate kinase pfkB family.</text>
</comment>
<proteinExistence type="inferred from homology"/>
<dbReference type="GO" id="GO:0046872">
    <property type="term" value="F:metal ion binding"/>
    <property type="evidence" value="ECO:0007669"/>
    <property type="project" value="UniProtKB-KW"/>
</dbReference>
<keyword evidence="8 12" id="KW-0067">ATP-binding</keyword>
<evidence type="ECO:0000256" key="1">
    <source>
        <dbReference type="ARBA" id="ARBA00005380"/>
    </source>
</evidence>
<feature type="compositionally biased region" description="Basic and acidic residues" evidence="13">
    <location>
        <begin position="65"/>
        <end position="74"/>
    </location>
</feature>
<dbReference type="Pfam" id="PF00294">
    <property type="entry name" value="PfkB"/>
    <property type="match status" value="1"/>
</dbReference>
<keyword evidence="16" id="KW-1185">Reference proteome</keyword>
<comment type="activity regulation">
    <text evidence="12">Activated by a monovalent cation that binds near, but not in, the active site. The most likely occupant of the site in vivo is potassium. Ion binding induces a conformational change that may alter substrate affinity.</text>
</comment>
<feature type="binding site" evidence="12">
    <location>
        <position position="323"/>
    </location>
    <ligand>
        <name>K(+)</name>
        <dbReference type="ChEBI" id="CHEBI:29103"/>
    </ligand>
</feature>
<feature type="active site" description="Proton acceptor" evidence="12">
    <location>
        <position position="288"/>
    </location>
</feature>
<evidence type="ECO:0000256" key="13">
    <source>
        <dbReference type="SAM" id="MobiDB-lite"/>
    </source>
</evidence>
<dbReference type="Gene3D" id="3.40.1190.20">
    <property type="match status" value="1"/>
</dbReference>
<dbReference type="CDD" id="cd01174">
    <property type="entry name" value="ribokinase"/>
    <property type="match status" value="1"/>
</dbReference>
<keyword evidence="7 12" id="KW-0418">Kinase</keyword>
<gene>
    <name evidence="15" type="ORF">BU26DRAFT_562071</name>
</gene>
<reference evidence="15" key="1">
    <citation type="journal article" date="2020" name="Stud. Mycol.">
        <title>101 Dothideomycetes genomes: a test case for predicting lifestyles and emergence of pathogens.</title>
        <authorList>
            <person name="Haridas S."/>
            <person name="Albert R."/>
            <person name="Binder M."/>
            <person name="Bloem J."/>
            <person name="Labutti K."/>
            <person name="Salamov A."/>
            <person name="Andreopoulos B."/>
            <person name="Baker S."/>
            <person name="Barry K."/>
            <person name="Bills G."/>
            <person name="Bluhm B."/>
            <person name="Cannon C."/>
            <person name="Castanera R."/>
            <person name="Culley D."/>
            <person name="Daum C."/>
            <person name="Ezra D."/>
            <person name="Gonzalez J."/>
            <person name="Henrissat B."/>
            <person name="Kuo A."/>
            <person name="Liang C."/>
            <person name="Lipzen A."/>
            <person name="Lutzoni F."/>
            <person name="Magnuson J."/>
            <person name="Mondo S."/>
            <person name="Nolan M."/>
            <person name="Ohm R."/>
            <person name="Pangilinan J."/>
            <person name="Park H.-J."/>
            <person name="Ramirez L."/>
            <person name="Alfaro M."/>
            <person name="Sun H."/>
            <person name="Tritt A."/>
            <person name="Yoshinaga Y."/>
            <person name="Zwiers L.-H."/>
            <person name="Turgeon B."/>
            <person name="Goodwin S."/>
            <person name="Spatafora J."/>
            <person name="Crous P."/>
            <person name="Grigoriev I."/>
        </authorList>
    </citation>
    <scope>NUCLEOTIDE SEQUENCE</scope>
    <source>
        <strain evidence="15">CBS 122368</strain>
    </source>
</reference>
<keyword evidence="11 12" id="KW-0119">Carbohydrate metabolism</keyword>
<feature type="binding site" evidence="12">
    <location>
        <position position="284"/>
    </location>
    <ligand>
        <name>K(+)</name>
        <dbReference type="ChEBI" id="CHEBI:29103"/>
    </ligand>
</feature>
<comment type="function">
    <text evidence="12">Catalyzes the phosphorylation of ribose at O-5 in a reaction requiring ATP and magnesium. The resulting D-ribose-5-phosphate can then be used either for sythesis of nucleotides, histidine, and tryptophan, or as a component of the pentose phosphate pathway.</text>
</comment>
<evidence type="ECO:0000256" key="3">
    <source>
        <dbReference type="ARBA" id="ARBA00016943"/>
    </source>
</evidence>
<dbReference type="PANTHER" id="PTHR10584:SF166">
    <property type="entry name" value="RIBOKINASE"/>
    <property type="match status" value="1"/>
</dbReference>
<name>A0A6A6IP36_9PLEO</name>
<keyword evidence="12" id="KW-0539">Nucleus</keyword>
<evidence type="ECO:0000256" key="10">
    <source>
        <dbReference type="ARBA" id="ARBA00022958"/>
    </source>
</evidence>
<feature type="binding site" evidence="12">
    <location>
        <position position="288"/>
    </location>
    <ligand>
        <name>substrate</name>
    </ligand>
</feature>
<evidence type="ECO:0000313" key="15">
    <source>
        <dbReference type="EMBL" id="KAF2252324.1"/>
    </source>
</evidence>
<dbReference type="OrthoDB" id="415590at2759"/>
<feature type="binding site" evidence="12">
    <location>
        <position position="212"/>
    </location>
    <ligand>
        <name>ATP</name>
        <dbReference type="ChEBI" id="CHEBI:30616"/>
    </ligand>
</feature>
<feature type="binding site" evidence="12">
    <location>
        <begin position="251"/>
        <end position="256"/>
    </location>
    <ligand>
        <name>ATP</name>
        <dbReference type="ChEBI" id="CHEBI:30616"/>
    </ligand>
</feature>
<dbReference type="HAMAP" id="MF_01987">
    <property type="entry name" value="Ribokinase"/>
    <property type="match status" value="1"/>
</dbReference>
<dbReference type="EC" id="2.7.1.15" evidence="2 12"/>
<comment type="cofactor">
    <cofactor evidence="12">
        <name>Mg(2+)</name>
        <dbReference type="ChEBI" id="CHEBI:18420"/>
    </cofactor>
    <text evidence="12">Requires a divalent cation, most likely magnesium in vivo, as an electrophilic catalyst to aid phosphoryl group transfer. It is the chelate of the metal and the nucleotide that is the actual substrate.</text>
</comment>
<feature type="region of interest" description="Disordered" evidence="13">
    <location>
        <begin position="53"/>
        <end position="74"/>
    </location>
</feature>
<organism evidence="15 16">
    <name type="scientific">Trematosphaeria pertusa</name>
    <dbReference type="NCBI Taxonomy" id="390896"/>
    <lineage>
        <taxon>Eukaryota</taxon>
        <taxon>Fungi</taxon>
        <taxon>Dikarya</taxon>
        <taxon>Ascomycota</taxon>
        <taxon>Pezizomycotina</taxon>
        <taxon>Dothideomycetes</taxon>
        <taxon>Pleosporomycetidae</taxon>
        <taxon>Pleosporales</taxon>
        <taxon>Massarineae</taxon>
        <taxon>Trematosphaeriaceae</taxon>
        <taxon>Trematosphaeria</taxon>
    </lineage>
</organism>
<dbReference type="GeneID" id="54586317"/>
<dbReference type="EMBL" id="ML987192">
    <property type="protein sequence ID" value="KAF2252324.1"/>
    <property type="molecule type" value="Genomic_DNA"/>
</dbReference>
<feature type="binding site" evidence="12">
    <location>
        <position position="328"/>
    </location>
    <ligand>
        <name>K(+)</name>
        <dbReference type="ChEBI" id="CHEBI:29103"/>
    </ligand>
</feature>